<name>A0A6A6SLT3_9PLEO</name>
<sequence length="693" mass="77019">MASIKVTLAVLAGSQIVLSEGISVNATSLIQPVFTPVSLGSIKPLGWFKDQLQLEADGLSGNMFDFYRFVHDSRYIGGATEYSGLDEASPYWFNGLVPLAFGLGDERLIGQVRYYLDYVLDHQQADGWLGFETTRATRGLWGRCLLLLGLMQYAEADTTQTDRIVDALHRYVELAHSMLANNYTGLLVHGNDTFDTAGFGVGRTHEYHIPFQWLLEKYPRNNSQILWESMELMIEGGAIWGADWRTFWREDAYPKVYTDDTYNMSWVFVHGVNHAEGLRYPLSIYRMTHEEALKKQTRTAIDLLSQYHRSNAGTIVADEYIGDLNPSRGAELCIAAEVMFSTAYIHQFLGDNDIADWVEQTAFNAFPVSVAADWWSHQYVQQENQPWARNLSTAAAWSDVNSYGNVFGLEPNYPCCTVNHPQAYPKFLANSYATTENGGLAHLFLVPTSVATTLGKDSNSTVFVTANTTYPFGNTIHYSISASSPFDFYIRIPTWADSNSTVDSKPIARDANGLHKLAIPAGESTASVRLSTSPRIVERANGTVAIYYGALLYALAIDYDSTSHSPISYRTQQVLDKNTTDPAGRTKDHFLTPKSTSKWNVAIDPSQIKIVQNADPNANVRSPIWDLGAPPVELRVAAVEIDWPIVKDTAADPGTFDIEQTGKSFWARFVPYGSAKLHMAVLPKASLEKPEAP</sequence>
<evidence type="ECO:0000256" key="1">
    <source>
        <dbReference type="SAM" id="SignalP"/>
    </source>
</evidence>
<accession>A0A6A6SLT3</accession>
<feature type="signal peptide" evidence="1">
    <location>
        <begin position="1"/>
        <end position="19"/>
    </location>
</feature>
<evidence type="ECO:0000313" key="2">
    <source>
        <dbReference type="EMBL" id="KAF2647328.1"/>
    </source>
</evidence>
<protein>
    <submittedName>
        <fullName evidence="2">Duf1680 domain-containing protein</fullName>
    </submittedName>
</protein>
<dbReference type="EMBL" id="MU004634">
    <property type="protein sequence ID" value="KAF2647328.1"/>
    <property type="molecule type" value="Genomic_DNA"/>
</dbReference>
<reference evidence="2" key="1">
    <citation type="journal article" date="2020" name="Stud. Mycol.">
        <title>101 Dothideomycetes genomes: a test case for predicting lifestyles and emergence of pathogens.</title>
        <authorList>
            <person name="Haridas S."/>
            <person name="Albert R."/>
            <person name="Binder M."/>
            <person name="Bloem J."/>
            <person name="Labutti K."/>
            <person name="Salamov A."/>
            <person name="Andreopoulos B."/>
            <person name="Baker S."/>
            <person name="Barry K."/>
            <person name="Bills G."/>
            <person name="Bluhm B."/>
            <person name="Cannon C."/>
            <person name="Castanera R."/>
            <person name="Culley D."/>
            <person name="Daum C."/>
            <person name="Ezra D."/>
            <person name="Gonzalez J."/>
            <person name="Henrissat B."/>
            <person name="Kuo A."/>
            <person name="Liang C."/>
            <person name="Lipzen A."/>
            <person name="Lutzoni F."/>
            <person name="Magnuson J."/>
            <person name="Mondo S."/>
            <person name="Nolan M."/>
            <person name="Ohm R."/>
            <person name="Pangilinan J."/>
            <person name="Park H.-J."/>
            <person name="Ramirez L."/>
            <person name="Alfaro M."/>
            <person name="Sun H."/>
            <person name="Tritt A."/>
            <person name="Yoshinaga Y."/>
            <person name="Zwiers L.-H."/>
            <person name="Turgeon B."/>
            <person name="Goodwin S."/>
            <person name="Spatafora J."/>
            <person name="Crous P."/>
            <person name="Grigoriev I."/>
        </authorList>
    </citation>
    <scope>NUCLEOTIDE SEQUENCE</scope>
    <source>
        <strain evidence="2">CBS 122681</strain>
    </source>
</reference>
<keyword evidence="3" id="KW-1185">Reference proteome</keyword>
<keyword evidence="1" id="KW-0732">Signal</keyword>
<dbReference type="PANTHER" id="PTHR31151">
    <property type="entry name" value="PROLINE-TRNA LIGASE (DUF1680)"/>
    <property type="match status" value="1"/>
</dbReference>
<dbReference type="AlphaFoldDB" id="A0A6A6SLT3"/>
<proteinExistence type="predicted"/>
<evidence type="ECO:0000313" key="3">
    <source>
        <dbReference type="Proteomes" id="UP000799324"/>
    </source>
</evidence>
<feature type="chain" id="PRO_5025629412" evidence="1">
    <location>
        <begin position="20"/>
        <end position="693"/>
    </location>
</feature>
<dbReference type="PANTHER" id="PTHR31151:SF0">
    <property type="entry name" value="PROLINE-TRNA LIGASE (DUF1680)"/>
    <property type="match status" value="1"/>
</dbReference>
<dbReference type="OrthoDB" id="5358475at2759"/>
<gene>
    <name evidence="2" type="ORF">K491DRAFT_644143</name>
</gene>
<dbReference type="Proteomes" id="UP000799324">
    <property type="component" value="Unassembled WGS sequence"/>
</dbReference>
<organism evidence="2 3">
    <name type="scientific">Lophiostoma macrostomum CBS 122681</name>
    <dbReference type="NCBI Taxonomy" id="1314788"/>
    <lineage>
        <taxon>Eukaryota</taxon>
        <taxon>Fungi</taxon>
        <taxon>Dikarya</taxon>
        <taxon>Ascomycota</taxon>
        <taxon>Pezizomycotina</taxon>
        <taxon>Dothideomycetes</taxon>
        <taxon>Pleosporomycetidae</taxon>
        <taxon>Pleosporales</taxon>
        <taxon>Lophiostomataceae</taxon>
        <taxon>Lophiostoma</taxon>
    </lineage>
</organism>
<feature type="non-terminal residue" evidence="2">
    <location>
        <position position="1"/>
    </location>
</feature>